<evidence type="ECO:0000256" key="8">
    <source>
        <dbReference type="SAM" id="MobiDB-lite"/>
    </source>
</evidence>
<organism evidence="9 10">
    <name type="scientific">Actinocorallia aurantiaca</name>
    <dbReference type="NCBI Taxonomy" id="46204"/>
    <lineage>
        <taxon>Bacteria</taxon>
        <taxon>Bacillati</taxon>
        <taxon>Actinomycetota</taxon>
        <taxon>Actinomycetes</taxon>
        <taxon>Streptosporangiales</taxon>
        <taxon>Thermomonosporaceae</taxon>
        <taxon>Actinocorallia</taxon>
    </lineage>
</organism>
<dbReference type="Pfam" id="PF02416">
    <property type="entry name" value="TatA_B_E"/>
    <property type="match status" value="1"/>
</dbReference>
<evidence type="ECO:0000256" key="3">
    <source>
        <dbReference type="ARBA" id="ARBA00022692"/>
    </source>
</evidence>
<keyword evidence="7" id="KW-0472">Membrane</keyword>
<dbReference type="RefSeq" id="WP_344449581.1">
    <property type="nucleotide sequence ID" value="NZ_BAAATZ010000006.1"/>
</dbReference>
<evidence type="ECO:0000256" key="1">
    <source>
        <dbReference type="ARBA" id="ARBA00004167"/>
    </source>
</evidence>
<evidence type="ECO:0000256" key="5">
    <source>
        <dbReference type="ARBA" id="ARBA00022989"/>
    </source>
</evidence>
<protein>
    <recommendedName>
        <fullName evidence="11">Sec-independent protein translocase protein TatB</fullName>
    </recommendedName>
</protein>
<feature type="region of interest" description="Disordered" evidence="8">
    <location>
        <begin position="91"/>
        <end position="120"/>
    </location>
</feature>
<keyword evidence="6" id="KW-0811">Translocation</keyword>
<dbReference type="PANTHER" id="PTHR33162">
    <property type="entry name" value="SEC-INDEPENDENT PROTEIN TRANSLOCASE PROTEIN TATA, CHLOROPLASTIC"/>
    <property type="match status" value="1"/>
</dbReference>
<evidence type="ECO:0000256" key="6">
    <source>
        <dbReference type="ARBA" id="ARBA00023010"/>
    </source>
</evidence>
<comment type="caution">
    <text evidence="9">The sequence shown here is derived from an EMBL/GenBank/DDBJ whole genome shotgun (WGS) entry which is preliminary data.</text>
</comment>
<dbReference type="Gene3D" id="1.20.5.3310">
    <property type="match status" value="1"/>
</dbReference>
<evidence type="ECO:0000256" key="7">
    <source>
        <dbReference type="ARBA" id="ARBA00023136"/>
    </source>
</evidence>
<keyword evidence="10" id="KW-1185">Reference proteome</keyword>
<evidence type="ECO:0000313" key="10">
    <source>
        <dbReference type="Proteomes" id="UP001501842"/>
    </source>
</evidence>
<dbReference type="NCBIfam" id="NF002377">
    <property type="entry name" value="PRK01371.1-4"/>
    <property type="match status" value="1"/>
</dbReference>
<keyword evidence="4" id="KW-0653">Protein transport</keyword>
<keyword evidence="2" id="KW-0813">Transport</keyword>
<evidence type="ECO:0008006" key="11">
    <source>
        <dbReference type="Google" id="ProtNLM"/>
    </source>
</evidence>
<feature type="compositionally biased region" description="Basic and acidic residues" evidence="8">
    <location>
        <begin position="99"/>
        <end position="120"/>
    </location>
</feature>
<sequence>MFDVGLGEALVLAVLALVIFGEKLPSVAQQAGRTLRQLRQMAQSAQNDLRDGLGPEFKDFDPRDLNPKSLVRKHLFEGDDDPLGVKTLKRDLDDDFDEPVAHRGAELGQDERPPFDDEAT</sequence>
<keyword evidence="3" id="KW-0812">Transmembrane</keyword>
<evidence type="ECO:0000256" key="2">
    <source>
        <dbReference type="ARBA" id="ARBA00022448"/>
    </source>
</evidence>
<name>A0ABN3U128_9ACTN</name>
<proteinExistence type="predicted"/>
<keyword evidence="5" id="KW-1133">Transmembrane helix</keyword>
<dbReference type="InterPro" id="IPR003369">
    <property type="entry name" value="TatA/B/E"/>
</dbReference>
<feature type="compositionally biased region" description="Basic and acidic residues" evidence="8">
    <location>
        <begin position="48"/>
        <end position="65"/>
    </location>
</feature>
<dbReference type="EMBL" id="BAAATZ010000006">
    <property type="protein sequence ID" value="GAA2722680.1"/>
    <property type="molecule type" value="Genomic_DNA"/>
</dbReference>
<feature type="region of interest" description="Disordered" evidence="8">
    <location>
        <begin position="42"/>
        <end position="65"/>
    </location>
</feature>
<gene>
    <name evidence="9" type="ORF">GCM10010439_16030</name>
</gene>
<dbReference type="PANTHER" id="PTHR33162:SF1">
    <property type="entry name" value="SEC-INDEPENDENT PROTEIN TRANSLOCASE PROTEIN TATA, CHLOROPLASTIC"/>
    <property type="match status" value="1"/>
</dbReference>
<dbReference type="Proteomes" id="UP001501842">
    <property type="component" value="Unassembled WGS sequence"/>
</dbReference>
<evidence type="ECO:0000256" key="4">
    <source>
        <dbReference type="ARBA" id="ARBA00022927"/>
    </source>
</evidence>
<comment type="subcellular location">
    <subcellularLocation>
        <location evidence="1">Membrane</location>
        <topology evidence="1">Single-pass membrane protein</topology>
    </subcellularLocation>
</comment>
<evidence type="ECO:0000313" key="9">
    <source>
        <dbReference type="EMBL" id="GAA2722680.1"/>
    </source>
</evidence>
<dbReference type="PRINTS" id="PR01506">
    <property type="entry name" value="TATBPROTEIN"/>
</dbReference>
<accession>A0ABN3U128</accession>
<reference evidence="9 10" key="1">
    <citation type="journal article" date="2019" name="Int. J. Syst. Evol. Microbiol.">
        <title>The Global Catalogue of Microorganisms (GCM) 10K type strain sequencing project: providing services to taxonomists for standard genome sequencing and annotation.</title>
        <authorList>
            <consortium name="The Broad Institute Genomics Platform"/>
            <consortium name="The Broad Institute Genome Sequencing Center for Infectious Disease"/>
            <person name="Wu L."/>
            <person name="Ma J."/>
        </authorList>
    </citation>
    <scope>NUCLEOTIDE SEQUENCE [LARGE SCALE GENOMIC DNA]</scope>
    <source>
        <strain evidence="9 10">JCM 8201</strain>
    </source>
</reference>